<dbReference type="AlphaFoldDB" id="A8ZLV7"/>
<keyword evidence="2" id="KW-0614">Plasmid</keyword>
<evidence type="ECO:0000313" key="3">
    <source>
        <dbReference type="Proteomes" id="UP000000268"/>
    </source>
</evidence>
<dbReference type="SUPFAM" id="SSF55729">
    <property type="entry name" value="Acyl-CoA N-acyltransferases (Nat)"/>
    <property type="match status" value="1"/>
</dbReference>
<name>A8ZLV7_ACAM1</name>
<reference evidence="2 3" key="1">
    <citation type="journal article" date="2008" name="Proc. Natl. Acad. Sci. U.S.A.">
        <title>Niche adaptation and genome expansion in the chlorophyll d-producing cyanobacterium Acaryochloris marina.</title>
        <authorList>
            <person name="Swingley W.D."/>
            <person name="Chen M."/>
            <person name="Cheung P.C."/>
            <person name="Conrad A.L."/>
            <person name="Dejesa L.C."/>
            <person name="Hao J."/>
            <person name="Honchak B.M."/>
            <person name="Karbach L.E."/>
            <person name="Kurdoglu A."/>
            <person name="Lahiri S."/>
            <person name="Mastrian S.D."/>
            <person name="Miyashita H."/>
            <person name="Page L."/>
            <person name="Ramakrishna P."/>
            <person name="Satoh S."/>
            <person name="Sattley W.M."/>
            <person name="Shimada Y."/>
            <person name="Taylor H.L."/>
            <person name="Tomo T."/>
            <person name="Tsuchiya T."/>
            <person name="Wang Z.T."/>
            <person name="Raymond J."/>
            <person name="Mimuro M."/>
            <person name="Blankenship R.E."/>
            <person name="Touchman J.W."/>
        </authorList>
    </citation>
    <scope>NUCLEOTIDE SEQUENCE [LARGE SCALE GENOMIC DNA]</scope>
    <source>
        <strain evidence="3">MBIC 11017</strain>
        <plasmid evidence="3">Plasmid pREB2</plasmid>
    </source>
</reference>
<dbReference type="Pfam" id="PF00583">
    <property type="entry name" value="Acetyltransf_1"/>
    <property type="match status" value="1"/>
</dbReference>
<dbReference type="HOGENOM" id="CLU_093489_0_0_3"/>
<dbReference type="KEGG" id="amr:AM1_B0416"/>
<dbReference type="PROSITE" id="PS51186">
    <property type="entry name" value="GNAT"/>
    <property type="match status" value="1"/>
</dbReference>
<dbReference type="Proteomes" id="UP000000268">
    <property type="component" value="Plasmid pREB2"/>
</dbReference>
<dbReference type="InterPro" id="IPR016181">
    <property type="entry name" value="Acyl_CoA_acyltransferase"/>
</dbReference>
<evidence type="ECO:0000259" key="1">
    <source>
        <dbReference type="PROSITE" id="PS51186"/>
    </source>
</evidence>
<accession>A8ZLV7</accession>
<keyword evidence="2" id="KW-0808">Transferase</keyword>
<dbReference type="CDD" id="cd04301">
    <property type="entry name" value="NAT_SF"/>
    <property type="match status" value="1"/>
</dbReference>
<dbReference type="GO" id="GO:0016747">
    <property type="term" value="F:acyltransferase activity, transferring groups other than amino-acyl groups"/>
    <property type="evidence" value="ECO:0007669"/>
    <property type="project" value="InterPro"/>
</dbReference>
<dbReference type="InterPro" id="IPR000182">
    <property type="entry name" value="GNAT_dom"/>
</dbReference>
<evidence type="ECO:0000313" key="2">
    <source>
        <dbReference type="EMBL" id="ABW32134.1"/>
    </source>
</evidence>
<dbReference type="Gene3D" id="3.40.630.30">
    <property type="match status" value="1"/>
</dbReference>
<dbReference type="EMBL" id="CP000839">
    <property type="protein sequence ID" value="ABW32134.1"/>
    <property type="molecule type" value="Genomic_DNA"/>
</dbReference>
<feature type="domain" description="N-acetyltransferase" evidence="1">
    <location>
        <begin position="56"/>
        <end position="221"/>
    </location>
</feature>
<dbReference type="RefSeq" id="WP_012167276.1">
    <property type="nucleotide sequence ID" value="NC_009927.1"/>
</dbReference>
<dbReference type="OrthoDB" id="570573at2"/>
<gene>
    <name evidence="2" type="ordered locus">AM1_B0416</name>
</gene>
<keyword evidence="3" id="KW-1185">Reference proteome</keyword>
<organism evidence="2 3">
    <name type="scientific">Acaryochloris marina (strain MBIC 11017)</name>
    <dbReference type="NCBI Taxonomy" id="329726"/>
    <lineage>
        <taxon>Bacteria</taxon>
        <taxon>Bacillati</taxon>
        <taxon>Cyanobacteriota</taxon>
        <taxon>Cyanophyceae</taxon>
        <taxon>Acaryochloridales</taxon>
        <taxon>Acaryochloridaceae</taxon>
        <taxon>Acaryochloris</taxon>
    </lineage>
</organism>
<protein>
    <submittedName>
        <fullName evidence="2">Acetyltransferase, gnat family</fullName>
    </submittedName>
</protein>
<geneLocation type="plasmid" evidence="2 3">
    <name>pREB2</name>
</geneLocation>
<proteinExistence type="predicted"/>
<sequence length="274" mass="31932">MKSEPIVMSWEEYELMPWRLGWKHEYFNGMAYLTPRQQSVLTVIEVAPRNDTPQSFKIRPVVSTDVLELKHLFFEIFHDSVEYCNYEERDIQESAQSCIDNYLGAVKGEPSKVSCVAISPDRELIGIALVIEQPERQPYLRLLGVSPSWQRRGVATGLMTTILNQLVNTSFTQLESRYFLANEASRNWHHQFGFQDQLDIFVAHLFYRHAQHELWRQEQLGQLPKKDLALLASEVEQWQAEVDRQEVAFEATYPENCPNRLTSHHQRTKPTALP</sequence>